<dbReference type="KEGG" id="kgn:GY169_08315"/>
<comment type="pathway">
    <text evidence="3">Purine metabolism; 3',5'-cyclic di-GMP biosynthesis.</text>
</comment>
<dbReference type="PROSITE" id="PS50113">
    <property type="entry name" value="PAC"/>
    <property type="match status" value="2"/>
</dbReference>
<dbReference type="InterPro" id="IPR035965">
    <property type="entry name" value="PAS-like_dom_sf"/>
</dbReference>
<feature type="transmembrane region" description="Helical" evidence="10">
    <location>
        <begin position="257"/>
        <end position="276"/>
    </location>
</feature>
<dbReference type="InterPro" id="IPR029787">
    <property type="entry name" value="Nucleotide_cyclase"/>
</dbReference>
<evidence type="ECO:0000256" key="6">
    <source>
        <dbReference type="ARBA" id="ARBA00022692"/>
    </source>
</evidence>
<dbReference type="CDD" id="cd00130">
    <property type="entry name" value="PAS"/>
    <property type="match status" value="2"/>
</dbReference>
<dbReference type="Pfam" id="PF00990">
    <property type="entry name" value="GGDEF"/>
    <property type="match status" value="1"/>
</dbReference>
<dbReference type="FunFam" id="3.30.70.270:FF:000001">
    <property type="entry name" value="Diguanylate cyclase domain protein"/>
    <property type="match status" value="1"/>
</dbReference>
<protein>
    <recommendedName>
        <fullName evidence="4">diguanylate cyclase</fullName>
        <ecNumber evidence="4">2.7.7.65</ecNumber>
    </recommendedName>
</protein>
<dbReference type="InterPro" id="IPR001610">
    <property type="entry name" value="PAC"/>
</dbReference>
<dbReference type="GO" id="GO:0006355">
    <property type="term" value="P:regulation of DNA-templated transcription"/>
    <property type="evidence" value="ECO:0007669"/>
    <property type="project" value="InterPro"/>
</dbReference>
<feature type="domain" description="GGDEF" evidence="13">
    <location>
        <begin position="629"/>
        <end position="762"/>
    </location>
</feature>
<dbReference type="NCBIfam" id="TIGR00229">
    <property type="entry name" value="sensory_box"/>
    <property type="match status" value="2"/>
</dbReference>
<evidence type="ECO:0000256" key="9">
    <source>
        <dbReference type="ARBA" id="ARBA00034247"/>
    </source>
</evidence>
<organism evidence="14 15">
    <name type="scientific">Kluyvera genomosp. 3</name>
    <dbReference type="NCBI Taxonomy" id="2774055"/>
    <lineage>
        <taxon>Bacteria</taxon>
        <taxon>Pseudomonadati</taxon>
        <taxon>Pseudomonadota</taxon>
        <taxon>Gammaproteobacteria</taxon>
        <taxon>Enterobacterales</taxon>
        <taxon>Enterobacteriaceae</taxon>
        <taxon>Kluyvera</taxon>
    </lineage>
</organism>
<dbReference type="Proteomes" id="UP000503580">
    <property type="component" value="Chromosome"/>
</dbReference>
<feature type="domain" description="PAC" evidence="12">
    <location>
        <begin position="541"/>
        <end position="597"/>
    </location>
</feature>
<evidence type="ECO:0000256" key="1">
    <source>
        <dbReference type="ARBA" id="ARBA00001946"/>
    </source>
</evidence>
<dbReference type="InterPro" id="IPR043128">
    <property type="entry name" value="Rev_trsase/Diguanyl_cyclase"/>
</dbReference>
<evidence type="ECO:0000256" key="7">
    <source>
        <dbReference type="ARBA" id="ARBA00022989"/>
    </source>
</evidence>
<dbReference type="PANTHER" id="PTHR44757:SF4">
    <property type="entry name" value="DIGUANYLATE CYCLASE DGCE-RELATED"/>
    <property type="match status" value="1"/>
</dbReference>
<dbReference type="InterPro" id="IPR013767">
    <property type="entry name" value="PAS_fold"/>
</dbReference>
<comment type="subcellular location">
    <subcellularLocation>
        <location evidence="2">Cell membrane</location>
        <topology evidence="2">Multi-pass membrane protein</topology>
    </subcellularLocation>
</comment>
<evidence type="ECO:0000259" key="13">
    <source>
        <dbReference type="PROSITE" id="PS50887"/>
    </source>
</evidence>
<dbReference type="Gene3D" id="3.30.450.20">
    <property type="entry name" value="PAS domain"/>
    <property type="match status" value="2"/>
</dbReference>
<dbReference type="CDD" id="cd01949">
    <property type="entry name" value="GGDEF"/>
    <property type="match status" value="1"/>
</dbReference>
<dbReference type="PROSITE" id="PS50112">
    <property type="entry name" value="PAS"/>
    <property type="match status" value="2"/>
</dbReference>
<dbReference type="NCBIfam" id="TIGR00254">
    <property type="entry name" value="GGDEF"/>
    <property type="match status" value="1"/>
</dbReference>
<feature type="domain" description="PAS" evidence="11">
    <location>
        <begin position="329"/>
        <end position="399"/>
    </location>
</feature>
<dbReference type="Pfam" id="PF05231">
    <property type="entry name" value="MASE1"/>
    <property type="match status" value="1"/>
</dbReference>
<dbReference type="PROSITE" id="PS50887">
    <property type="entry name" value="GGDEF"/>
    <property type="match status" value="1"/>
</dbReference>
<evidence type="ECO:0000256" key="4">
    <source>
        <dbReference type="ARBA" id="ARBA00012528"/>
    </source>
</evidence>
<keyword evidence="6 10" id="KW-0812">Transmembrane</keyword>
<keyword evidence="5" id="KW-1003">Cell membrane</keyword>
<feature type="domain" description="PAS" evidence="11">
    <location>
        <begin position="470"/>
        <end position="544"/>
    </location>
</feature>
<dbReference type="SUPFAM" id="SSF55073">
    <property type="entry name" value="Nucleotide cyclase"/>
    <property type="match status" value="1"/>
</dbReference>
<dbReference type="InterPro" id="IPR000700">
    <property type="entry name" value="PAS-assoc_C"/>
</dbReference>
<dbReference type="Pfam" id="PF00989">
    <property type="entry name" value="PAS"/>
    <property type="match status" value="2"/>
</dbReference>
<feature type="transmembrane region" description="Helical" evidence="10">
    <location>
        <begin position="181"/>
        <end position="202"/>
    </location>
</feature>
<feature type="transmembrane region" description="Helical" evidence="10">
    <location>
        <begin position="116"/>
        <end position="137"/>
    </location>
</feature>
<dbReference type="SMART" id="SM00267">
    <property type="entry name" value="GGDEF"/>
    <property type="match status" value="1"/>
</dbReference>
<evidence type="ECO:0000313" key="15">
    <source>
        <dbReference type="Proteomes" id="UP000503580"/>
    </source>
</evidence>
<dbReference type="Gene3D" id="3.30.70.270">
    <property type="match status" value="1"/>
</dbReference>
<comment type="catalytic activity">
    <reaction evidence="9">
        <text>2 GTP = 3',3'-c-di-GMP + 2 diphosphate</text>
        <dbReference type="Rhea" id="RHEA:24898"/>
        <dbReference type="ChEBI" id="CHEBI:33019"/>
        <dbReference type="ChEBI" id="CHEBI:37565"/>
        <dbReference type="ChEBI" id="CHEBI:58805"/>
        <dbReference type="EC" id="2.7.7.65"/>
    </reaction>
</comment>
<feature type="transmembrane region" description="Helical" evidence="10">
    <location>
        <begin position="44"/>
        <end position="62"/>
    </location>
</feature>
<gene>
    <name evidence="14" type="ORF">GY169_08315</name>
</gene>
<accession>A0A6G9RJ27</accession>
<dbReference type="InterPro" id="IPR000160">
    <property type="entry name" value="GGDEF_dom"/>
</dbReference>
<comment type="cofactor">
    <cofactor evidence="1">
        <name>Mg(2+)</name>
        <dbReference type="ChEBI" id="CHEBI:18420"/>
    </cofactor>
</comment>
<dbReference type="RefSeq" id="WP_167575470.1">
    <property type="nucleotide sequence ID" value="NZ_CP050321.1"/>
</dbReference>
<dbReference type="AlphaFoldDB" id="A0A6G9RJ27"/>
<evidence type="ECO:0000256" key="2">
    <source>
        <dbReference type="ARBA" id="ARBA00004651"/>
    </source>
</evidence>
<feature type="transmembrane region" description="Helical" evidence="10">
    <location>
        <begin position="214"/>
        <end position="237"/>
    </location>
</feature>
<dbReference type="GO" id="GO:0052621">
    <property type="term" value="F:diguanylate cyclase activity"/>
    <property type="evidence" value="ECO:0007669"/>
    <property type="project" value="UniProtKB-EC"/>
</dbReference>
<sequence length="779" mass="87004">MLLHNHGLFQHGRSSVASGKTVVMKNNISVKPLRPASQQHSLQILFGLWAATFLFTLFSLSLMHTHNVLSPVWFPTAIMTVAFYRVKRSLWPCMSVAGVLGIVLATALYAPEQNGLLHPLTNLMEALVGALLLRRWLNLDNPLRNLRHWTQMAIATALIPPLLSGIVVASLMPGGNAFQTLLVWMLSDASGALAVVPLGMLIRADYFQRYRNRTLLISTILTAAITLALSVIAMLYMPWPFTFIMVLMMWSAVRLPRIEAFLIFLLLIMMVLALSAQHPLVQENIENTLHTYRLSNMLGLPFLMVQLPTGVMSIAMYAVYSERRRIAESETRFRNAMEYSAVGMAIVDAYGQWLQVNKALSKFLGYPPDELHQMTFQQVTWPEDLAQDLEQLDRLARGEIESYSLEKRYRTRQGEAVWALLAVSLVRNADGTPLYFIQQIEDINDLKKSREANKRLMAEITETNEALFQEKERLHITLDSIREAVISADSQQNIIFMNPVAEKISGWKQAEAQGKSLHEVLYITQGDQGPRLENLYSDENLDSDIELNKVLHSRYGGSFDIHHSMTPLSTQEGEHIGFVLVIQDVTESRRLLRQLSYNASHDALTGLPNRSSFESQLKGLLKSLPGGHQSHALVMLDLDFFKAVNDSAGHAAGDALLREIAGLMRSLLRPGDILARLGGDEFGFILRHCSTEQALSASERIVDAIKHYEFFWAGRLHRIGASAGLTLIHNHNAQLAEVLVQADAACYTSKNNGRGIVTVYTPVHSSGDQSSACQICNNA</sequence>
<dbReference type="GO" id="GO:0005886">
    <property type="term" value="C:plasma membrane"/>
    <property type="evidence" value="ECO:0007669"/>
    <property type="project" value="UniProtKB-SubCell"/>
</dbReference>
<dbReference type="SMART" id="SM00086">
    <property type="entry name" value="PAC"/>
    <property type="match status" value="2"/>
</dbReference>
<dbReference type="SUPFAM" id="SSF55785">
    <property type="entry name" value="PYP-like sensor domain (PAS domain)"/>
    <property type="match status" value="2"/>
</dbReference>
<evidence type="ECO:0000259" key="12">
    <source>
        <dbReference type="PROSITE" id="PS50113"/>
    </source>
</evidence>
<reference evidence="14 15" key="1">
    <citation type="submission" date="2020-02" db="EMBL/GenBank/DDBJ databases">
        <title>Whole genome PO2S7.</title>
        <authorList>
            <person name="Singha K.M."/>
        </authorList>
    </citation>
    <scope>NUCLEOTIDE SEQUENCE [LARGE SCALE GENOMIC DNA]</scope>
    <source>
        <strain evidence="14 15">PO2S7</strain>
    </source>
</reference>
<feature type="transmembrane region" description="Helical" evidence="10">
    <location>
        <begin position="149"/>
        <end position="169"/>
    </location>
</feature>
<keyword evidence="7 10" id="KW-1133">Transmembrane helix</keyword>
<dbReference type="SMART" id="SM00091">
    <property type="entry name" value="PAS"/>
    <property type="match status" value="2"/>
</dbReference>
<feature type="domain" description="PAC" evidence="12">
    <location>
        <begin position="403"/>
        <end position="455"/>
    </location>
</feature>
<dbReference type="InterPro" id="IPR000014">
    <property type="entry name" value="PAS"/>
</dbReference>
<evidence type="ECO:0000256" key="8">
    <source>
        <dbReference type="ARBA" id="ARBA00023136"/>
    </source>
</evidence>
<dbReference type="EMBL" id="CP050321">
    <property type="protein sequence ID" value="QIR26822.1"/>
    <property type="molecule type" value="Genomic_DNA"/>
</dbReference>
<keyword evidence="15" id="KW-1185">Reference proteome</keyword>
<name>A0A6G9RJ27_9ENTR</name>
<evidence type="ECO:0000256" key="5">
    <source>
        <dbReference type="ARBA" id="ARBA00022475"/>
    </source>
</evidence>
<dbReference type="InterPro" id="IPR007895">
    <property type="entry name" value="MASE1"/>
</dbReference>
<feature type="transmembrane region" description="Helical" evidence="10">
    <location>
        <begin position="297"/>
        <end position="320"/>
    </location>
</feature>
<keyword evidence="8 10" id="KW-0472">Membrane</keyword>
<evidence type="ECO:0000256" key="3">
    <source>
        <dbReference type="ARBA" id="ARBA00004665"/>
    </source>
</evidence>
<dbReference type="PANTHER" id="PTHR44757">
    <property type="entry name" value="DIGUANYLATE CYCLASE DGCP"/>
    <property type="match status" value="1"/>
</dbReference>
<proteinExistence type="predicted"/>
<evidence type="ECO:0000256" key="10">
    <source>
        <dbReference type="SAM" id="Phobius"/>
    </source>
</evidence>
<evidence type="ECO:0000259" key="11">
    <source>
        <dbReference type="PROSITE" id="PS50112"/>
    </source>
</evidence>
<evidence type="ECO:0000313" key="14">
    <source>
        <dbReference type="EMBL" id="QIR26822.1"/>
    </source>
</evidence>
<dbReference type="InterPro" id="IPR052155">
    <property type="entry name" value="Biofilm_reg_signaling"/>
</dbReference>
<feature type="transmembrane region" description="Helical" evidence="10">
    <location>
        <begin position="91"/>
        <end position="110"/>
    </location>
</feature>
<dbReference type="EC" id="2.7.7.65" evidence="4"/>